<proteinExistence type="predicted"/>
<evidence type="ECO:0000313" key="5">
    <source>
        <dbReference type="Proteomes" id="UP001500212"/>
    </source>
</evidence>
<dbReference type="PANTHER" id="PTHR42794">
    <property type="entry name" value="HEMIN IMPORT ATP-BINDING PROTEIN HMUV"/>
    <property type="match status" value="1"/>
</dbReference>
<keyword evidence="5" id="KW-1185">Reference proteome</keyword>
<protein>
    <submittedName>
        <fullName evidence="4">ABC transporter ATP-binding protein</fullName>
    </submittedName>
</protein>
<dbReference type="InterPro" id="IPR003593">
    <property type="entry name" value="AAA+_ATPase"/>
</dbReference>
<gene>
    <name evidence="4" type="ORF">GCM10023195_11390</name>
</gene>
<dbReference type="EMBL" id="BAABHJ010000002">
    <property type="protein sequence ID" value="GAA4603443.1"/>
    <property type="molecule type" value="Genomic_DNA"/>
</dbReference>
<sequence>MRLTIAGLSVRIDDHPILSDIELTAEPGEFVALIGPNGSGKSTLLRTVYRALRPAGGIVCLDGDDLWAMRHREAARRRAVVTQHGDVDAELSVAEVVTMGRTPHKGLLEREDGTDRAIVHSSLERVGMGAQAGRLFSTLSGGERQRVLLARALAQQAPLLVLDEPTNHLDIRARLDLLDLVRDLGLTVLAALHDLDHAAAYADRVVVLHNGRIAAGGPPPEVLTPELIAQVFGVRAHIGSHPITGRPHIAVASPLE</sequence>
<reference evidence="5" key="1">
    <citation type="journal article" date="2019" name="Int. J. Syst. Evol. Microbiol.">
        <title>The Global Catalogue of Microorganisms (GCM) 10K type strain sequencing project: providing services to taxonomists for standard genome sequencing and annotation.</title>
        <authorList>
            <consortium name="The Broad Institute Genomics Platform"/>
            <consortium name="The Broad Institute Genome Sequencing Center for Infectious Disease"/>
            <person name="Wu L."/>
            <person name="Ma J."/>
        </authorList>
    </citation>
    <scope>NUCLEOTIDE SEQUENCE [LARGE SCALE GENOMIC DNA]</scope>
    <source>
        <strain evidence="5">JCM 17938</strain>
    </source>
</reference>
<dbReference type="Proteomes" id="UP001500212">
    <property type="component" value="Unassembled WGS sequence"/>
</dbReference>
<organism evidence="4 5">
    <name type="scientific">Actinoallomurus liliacearum</name>
    <dbReference type="NCBI Taxonomy" id="1080073"/>
    <lineage>
        <taxon>Bacteria</taxon>
        <taxon>Bacillati</taxon>
        <taxon>Actinomycetota</taxon>
        <taxon>Actinomycetes</taxon>
        <taxon>Streptosporangiales</taxon>
        <taxon>Thermomonosporaceae</taxon>
        <taxon>Actinoallomurus</taxon>
    </lineage>
</organism>
<dbReference type="PROSITE" id="PS50893">
    <property type="entry name" value="ABC_TRANSPORTER_2"/>
    <property type="match status" value="1"/>
</dbReference>
<evidence type="ECO:0000259" key="3">
    <source>
        <dbReference type="PROSITE" id="PS50893"/>
    </source>
</evidence>
<feature type="domain" description="ABC transporter" evidence="3">
    <location>
        <begin position="3"/>
        <end position="235"/>
    </location>
</feature>
<dbReference type="InterPro" id="IPR003439">
    <property type="entry name" value="ABC_transporter-like_ATP-bd"/>
</dbReference>
<dbReference type="Pfam" id="PF00005">
    <property type="entry name" value="ABC_tran"/>
    <property type="match status" value="1"/>
</dbReference>
<dbReference type="CDD" id="cd03214">
    <property type="entry name" value="ABC_Iron-Siderophores_B12_Hemin"/>
    <property type="match status" value="1"/>
</dbReference>
<dbReference type="RefSeq" id="WP_345349315.1">
    <property type="nucleotide sequence ID" value="NZ_BAABHJ010000002.1"/>
</dbReference>
<comment type="caution">
    <text evidence="4">The sequence shown here is derived from an EMBL/GenBank/DDBJ whole genome shotgun (WGS) entry which is preliminary data.</text>
</comment>
<dbReference type="SUPFAM" id="SSF52540">
    <property type="entry name" value="P-loop containing nucleoside triphosphate hydrolases"/>
    <property type="match status" value="1"/>
</dbReference>
<dbReference type="PANTHER" id="PTHR42794:SF2">
    <property type="entry name" value="ABC TRANSPORTER ATP-BINDING PROTEIN"/>
    <property type="match status" value="1"/>
</dbReference>
<evidence type="ECO:0000313" key="4">
    <source>
        <dbReference type="EMBL" id="GAA4603443.1"/>
    </source>
</evidence>
<keyword evidence="1" id="KW-0547">Nucleotide-binding</keyword>
<accession>A0ABP8TBG1</accession>
<dbReference type="Gene3D" id="3.40.50.300">
    <property type="entry name" value="P-loop containing nucleotide triphosphate hydrolases"/>
    <property type="match status" value="1"/>
</dbReference>
<name>A0ABP8TBG1_9ACTN</name>
<dbReference type="InterPro" id="IPR027417">
    <property type="entry name" value="P-loop_NTPase"/>
</dbReference>
<evidence type="ECO:0000256" key="1">
    <source>
        <dbReference type="ARBA" id="ARBA00022741"/>
    </source>
</evidence>
<keyword evidence="2 4" id="KW-0067">ATP-binding</keyword>
<dbReference type="InterPro" id="IPR017871">
    <property type="entry name" value="ABC_transporter-like_CS"/>
</dbReference>
<dbReference type="GO" id="GO:0005524">
    <property type="term" value="F:ATP binding"/>
    <property type="evidence" value="ECO:0007669"/>
    <property type="project" value="UniProtKB-KW"/>
</dbReference>
<dbReference type="SMART" id="SM00382">
    <property type="entry name" value="AAA"/>
    <property type="match status" value="1"/>
</dbReference>
<evidence type="ECO:0000256" key="2">
    <source>
        <dbReference type="ARBA" id="ARBA00022840"/>
    </source>
</evidence>
<dbReference type="PROSITE" id="PS00211">
    <property type="entry name" value="ABC_TRANSPORTER_1"/>
    <property type="match status" value="1"/>
</dbReference>